<dbReference type="Proteomes" id="UP000012065">
    <property type="component" value="Unassembled WGS sequence"/>
</dbReference>
<dbReference type="InterPro" id="IPR035992">
    <property type="entry name" value="Ricin_B-like_lectins"/>
</dbReference>
<dbReference type="Proteomes" id="UP000059188">
    <property type="component" value="Unassembled WGS sequence"/>
</dbReference>
<evidence type="ECO:0000313" key="4">
    <source>
        <dbReference type="Proteomes" id="UP000012065"/>
    </source>
</evidence>
<keyword evidence="5" id="KW-1185">Reference proteome</keyword>
<dbReference type="EMBL" id="LN679132">
    <property type="protein sequence ID" value="CEL58646.1"/>
    <property type="molecule type" value="Genomic_DNA"/>
</dbReference>
<evidence type="ECO:0000313" key="1">
    <source>
        <dbReference type="EMBL" id="CCO37409.1"/>
    </source>
</evidence>
<dbReference type="AlphaFoldDB" id="M5CDR7"/>
<evidence type="ECO:0000313" key="3">
    <source>
        <dbReference type="EMBL" id="CEL58646.1"/>
    </source>
</evidence>
<sequence length="143" mass="16251">MSESIVPGGKYFLLNFGSNSYAGVGPVPPIYPPYPSPLRPIGHTLKEPFSLEPKEGNKYVITHKLLRLSVGYDDEGIVRLTRQGGKEIQWVILDGYGPGRYRLKATDSDRYWTMSREDGRDVIKLEGENVDSSQEWRFEKASW</sequence>
<dbReference type="OrthoDB" id="3217327at2759"/>
<dbReference type="EMBL" id="CAOJ01017126">
    <property type="protein sequence ID" value="CCO37409.1"/>
    <property type="molecule type" value="Genomic_DNA"/>
</dbReference>
<organism evidence="1 4">
    <name type="scientific">Thanatephorus cucumeris (strain AG1-IB / isolate 7/3/14)</name>
    <name type="common">Lettuce bottom rot fungus</name>
    <name type="synonym">Rhizoctonia solani</name>
    <dbReference type="NCBI Taxonomy" id="1108050"/>
    <lineage>
        <taxon>Eukaryota</taxon>
        <taxon>Fungi</taxon>
        <taxon>Dikarya</taxon>
        <taxon>Basidiomycota</taxon>
        <taxon>Agaricomycotina</taxon>
        <taxon>Agaricomycetes</taxon>
        <taxon>Cantharellales</taxon>
        <taxon>Ceratobasidiaceae</taxon>
        <taxon>Rhizoctonia</taxon>
        <taxon>Rhizoctonia solani AG-1</taxon>
    </lineage>
</organism>
<name>M5CDR7_THACB</name>
<dbReference type="HOGENOM" id="CLU_1836260_0_0_1"/>
<gene>
    <name evidence="1" type="ORF">BN14_11565</name>
    <name evidence="2" type="ORF">BN14_11645</name>
    <name evidence="3" type="ORF">RSOLAG1IB_08709</name>
</gene>
<dbReference type="SUPFAM" id="SSF50370">
    <property type="entry name" value="Ricin B-like lectins"/>
    <property type="match status" value="1"/>
</dbReference>
<evidence type="ECO:0000313" key="2">
    <source>
        <dbReference type="EMBL" id="CCO37489.1"/>
    </source>
</evidence>
<accession>M5CDR7</accession>
<reference evidence="1" key="1">
    <citation type="submission" date="2012-10" db="EMBL/GenBank/DDBJ databases">
        <authorList>
            <person name="Jelonek L."/>
        </authorList>
    </citation>
    <scope>NUCLEOTIDE SEQUENCE</scope>
    <source>
        <strain evidence="1">Isolate 7/3/14</strain>
    </source>
</reference>
<reference evidence="1 4" key="2">
    <citation type="journal article" date="2013" name="J. Biotechnol.">
        <title>Establishment and interpretation of the genome sequence of the phytopathogenic fungus Rhizoctonia solani AG1-IB isolate 7/3/14.</title>
        <authorList>
            <person name="Wibberg D.W."/>
            <person name="Jelonek L.J."/>
            <person name="Rupp O.R."/>
            <person name="Hennig M.H."/>
            <person name="Eikmeyer F.E."/>
            <person name="Goesmann A.G."/>
            <person name="Hartmann A.H."/>
            <person name="Borriss R.B."/>
            <person name="Grosch R.G."/>
            <person name="Puehler A.P."/>
            <person name="Schlueter A.S."/>
        </authorList>
    </citation>
    <scope>NUCLEOTIDE SEQUENCE [LARGE SCALE GENOMIC DNA]</scope>
    <source>
        <strain evidence="4">AG1-IB / isolate 7/3/14</strain>
        <strain evidence="1">Isolate 7/3/14</strain>
    </source>
</reference>
<proteinExistence type="predicted"/>
<dbReference type="EMBL" id="CAOJ01017200">
    <property type="protein sequence ID" value="CCO37489.1"/>
    <property type="molecule type" value="Genomic_DNA"/>
</dbReference>
<evidence type="ECO:0000313" key="5">
    <source>
        <dbReference type="Proteomes" id="UP000059188"/>
    </source>
</evidence>
<protein>
    <recommendedName>
        <fullName evidence="6">Ricin B lectin domain-containing protein</fullName>
    </recommendedName>
</protein>
<reference evidence="3 5" key="3">
    <citation type="submission" date="2014-11" db="EMBL/GenBank/DDBJ databases">
        <authorList>
            <person name="Wibberg Daniel"/>
        </authorList>
    </citation>
    <scope>NUCLEOTIDE SEQUENCE [LARGE SCALE GENOMIC DNA]</scope>
    <source>
        <strain evidence="3">Rhizoctonia solani AG1-IB 7/3/14</strain>
    </source>
</reference>
<evidence type="ECO:0008006" key="6">
    <source>
        <dbReference type="Google" id="ProtNLM"/>
    </source>
</evidence>